<dbReference type="Proteomes" id="UP001457282">
    <property type="component" value="Unassembled WGS sequence"/>
</dbReference>
<evidence type="ECO:0000256" key="2">
    <source>
        <dbReference type="ARBA" id="ARBA00010617"/>
    </source>
</evidence>
<dbReference type="GO" id="GO:0016020">
    <property type="term" value="C:membrane"/>
    <property type="evidence" value="ECO:0007669"/>
    <property type="project" value="UniProtKB-SubCell"/>
</dbReference>
<evidence type="ECO:0000313" key="14">
    <source>
        <dbReference type="Proteomes" id="UP001457282"/>
    </source>
</evidence>
<evidence type="ECO:0008006" key="15">
    <source>
        <dbReference type="Google" id="ProtNLM"/>
    </source>
</evidence>
<organism evidence="13 14">
    <name type="scientific">Rubus argutus</name>
    <name type="common">Southern blackberry</name>
    <dbReference type="NCBI Taxonomy" id="59490"/>
    <lineage>
        <taxon>Eukaryota</taxon>
        <taxon>Viridiplantae</taxon>
        <taxon>Streptophyta</taxon>
        <taxon>Embryophyta</taxon>
        <taxon>Tracheophyta</taxon>
        <taxon>Spermatophyta</taxon>
        <taxon>Magnoliopsida</taxon>
        <taxon>eudicotyledons</taxon>
        <taxon>Gunneridae</taxon>
        <taxon>Pentapetalae</taxon>
        <taxon>rosids</taxon>
        <taxon>fabids</taxon>
        <taxon>Rosales</taxon>
        <taxon>Rosaceae</taxon>
        <taxon>Rosoideae</taxon>
        <taxon>Rosoideae incertae sedis</taxon>
        <taxon>Rubus</taxon>
    </lineage>
</organism>
<evidence type="ECO:0000256" key="8">
    <source>
        <dbReference type="ARBA" id="ARBA00023004"/>
    </source>
</evidence>
<comment type="subcellular location">
    <subcellularLocation>
        <location evidence="1">Membrane</location>
        <topology evidence="1">Single-pass membrane protein</topology>
    </subcellularLocation>
</comment>
<dbReference type="Pfam" id="PF00067">
    <property type="entry name" value="p450"/>
    <property type="match status" value="2"/>
</dbReference>
<dbReference type="GO" id="GO:0016705">
    <property type="term" value="F:oxidoreductase activity, acting on paired donors, with incorporation or reduction of molecular oxygen"/>
    <property type="evidence" value="ECO:0007669"/>
    <property type="project" value="InterPro"/>
</dbReference>
<keyword evidence="3 11" id="KW-0349">Heme</keyword>
<evidence type="ECO:0000256" key="1">
    <source>
        <dbReference type="ARBA" id="ARBA00004167"/>
    </source>
</evidence>
<feature type="binding site" description="axial binding residue" evidence="11">
    <location>
        <position position="345"/>
    </location>
    <ligand>
        <name>heme</name>
        <dbReference type="ChEBI" id="CHEBI:30413"/>
    </ligand>
    <ligandPart>
        <name>Fe</name>
        <dbReference type="ChEBI" id="CHEBI:18248"/>
    </ligandPart>
</feature>
<dbReference type="InterPro" id="IPR001128">
    <property type="entry name" value="Cyt_P450"/>
</dbReference>
<comment type="cofactor">
    <cofactor evidence="11">
        <name>heme</name>
        <dbReference type="ChEBI" id="CHEBI:30413"/>
    </cofactor>
</comment>
<keyword evidence="5 11" id="KW-0479">Metal-binding</keyword>
<dbReference type="SUPFAM" id="SSF48264">
    <property type="entry name" value="Cytochrome P450"/>
    <property type="match status" value="1"/>
</dbReference>
<dbReference type="GO" id="GO:0004497">
    <property type="term" value="F:monooxygenase activity"/>
    <property type="evidence" value="ECO:0007669"/>
    <property type="project" value="UniProtKB-KW"/>
</dbReference>
<evidence type="ECO:0000256" key="4">
    <source>
        <dbReference type="ARBA" id="ARBA00022692"/>
    </source>
</evidence>
<evidence type="ECO:0000256" key="12">
    <source>
        <dbReference type="RuleBase" id="RU000461"/>
    </source>
</evidence>
<evidence type="ECO:0000256" key="9">
    <source>
        <dbReference type="ARBA" id="ARBA00023033"/>
    </source>
</evidence>
<keyword evidence="6" id="KW-1133">Transmembrane helix</keyword>
<dbReference type="InterPro" id="IPR036396">
    <property type="entry name" value="Cyt_P450_sf"/>
</dbReference>
<protein>
    <recommendedName>
        <fullName evidence="15">Cytochrome P450 CYP749A22-like</fullName>
    </recommendedName>
</protein>
<keyword evidence="8 11" id="KW-0408">Iron</keyword>
<keyword evidence="4" id="KW-0812">Transmembrane</keyword>
<evidence type="ECO:0000256" key="5">
    <source>
        <dbReference type="ARBA" id="ARBA00022723"/>
    </source>
</evidence>
<keyword evidence="9 12" id="KW-0503">Monooxygenase</keyword>
<accession>A0AAW1X7T8</accession>
<evidence type="ECO:0000256" key="7">
    <source>
        <dbReference type="ARBA" id="ARBA00023002"/>
    </source>
</evidence>
<evidence type="ECO:0000256" key="11">
    <source>
        <dbReference type="PIRSR" id="PIRSR602401-1"/>
    </source>
</evidence>
<evidence type="ECO:0000256" key="10">
    <source>
        <dbReference type="ARBA" id="ARBA00023136"/>
    </source>
</evidence>
<keyword evidence="10" id="KW-0472">Membrane</keyword>
<dbReference type="Gene3D" id="1.10.630.10">
    <property type="entry name" value="Cytochrome P450"/>
    <property type="match status" value="1"/>
</dbReference>
<sequence length="397" mass="45337">MMSLVGDTVLTLPSFLYSSMETTKKLISNMLKEARSRPIRNLSHDILSAVQPHIHSWTKSYGMNFLQWSKLRKLSNHAFHGDNLKSMIPDMIASSEMMLEGWKKNDGKEIEVYEQFRLCTSEVISRTAFGSCYLEGKNIFDMLLKLSSVIVRNSHKLRVPGIIKVYKTTTGVIFLECFLKAHHGANDKQRISVNELVEECKTFYFAGQDTTNSLLVWTVFLLALHMDWQEEARKEVLQLFGKETPNPDGLAKLKTMSMIINESLRLYPPIISLTRKVDKEVRLENLIVPTNVELLVPNLALHHEPQFWGQDVKRFKPERFSEGVANATNNNMAAFLPFGMGSRTCVGFNFATIEAKIALLMILQRYSFTLSPDYVHSPFQIITVRPQHGLQIILHSL</sequence>
<comment type="similarity">
    <text evidence="2 12">Belongs to the cytochrome P450 family.</text>
</comment>
<dbReference type="PANTHER" id="PTHR24282">
    <property type="entry name" value="CYTOCHROME P450 FAMILY MEMBER"/>
    <property type="match status" value="1"/>
</dbReference>
<dbReference type="InterPro" id="IPR050665">
    <property type="entry name" value="Cytochrome_P450_Monooxygen"/>
</dbReference>
<keyword evidence="14" id="KW-1185">Reference proteome</keyword>
<dbReference type="InterPro" id="IPR002401">
    <property type="entry name" value="Cyt_P450_E_grp-I"/>
</dbReference>
<dbReference type="AlphaFoldDB" id="A0AAW1X7T8"/>
<dbReference type="EMBL" id="JBEDUW010000004">
    <property type="protein sequence ID" value="KAK9932727.1"/>
    <property type="molecule type" value="Genomic_DNA"/>
</dbReference>
<dbReference type="PRINTS" id="PR00385">
    <property type="entry name" value="P450"/>
</dbReference>
<dbReference type="GO" id="GO:0020037">
    <property type="term" value="F:heme binding"/>
    <property type="evidence" value="ECO:0007669"/>
    <property type="project" value="InterPro"/>
</dbReference>
<reference evidence="13 14" key="1">
    <citation type="journal article" date="2023" name="G3 (Bethesda)">
        <title>A chromosome-length genome assembly and annotation of blackberry (Rubus argutus, cv. 'Hillquist').</title>
        <authorList>
            <person name="Bruna T."/>
            <person name="Aryal R."/>
            <person name="Dudchenko O."/>
            <person name="Sargent D.J."/>
            <person name="Mead D."/>
            <person name="Buti M."/>
            <person name="Cavallini A."/>
            <person name="Hytonen T."/>
            <person name="Andres J."/>
            <person name="Pham M."/>
            <person name="Weisz D."/>
            <person name="Mascagni F."/>
            <person name="Usai G."/>
            <person name="Natali L."/>
            <person name="Bassil N."/>
            <person name="Fernandez G.E."/>
            <person name="Lomsadze A."/>
            <person name="Armour M."/>
            <person name="Olukolu B."/>
            <person name="Poorten T."/>
            <person name="Britton C."/>
            <person name="Davik J."/>
            <person name="Ashrafi H."/>
            <person name="Aiden E.L."/>
            <person name="Borodovsky M."/>
            <person name="Worthington M."/>
        </authorList>
    </citation>
    <scope>NUCLEOTIDE SEQUENCE [LARGE SCALE GENOMIC DNA]</scope>
    <source>
        <strain evidence="13">PI 553951</strain>
    </source>
</reference>
<dbReference type="InterPro" id="IPR017972">
    <property type="entry name" value="Cyt_P450_CS"/>
</dbReference>
<comment type="caution">
    <text evidence="13">The sequence shown here is derived from an EMBL/GenBank/DDBJ whole genome shotgun (WGS) entry which is preliminary data.</text>
</comment>
<keyword evidence="7 12" id="KW-0560">Oxidoreductase</keyword>
<proteinExistence type="inferred from homology"/>
<evidence type="ECO:0000256" key="6">
    <source>
        <dbReference type="ARBA" id="ARBA00022989"/>
    </source>
</evidence>
<gene>
    <name evidence="13" type="ORF">M0R45_019951</name>
</gene>
<dbReference type="PANTHER" id="PTHR24282:SF20">
    <property type="entry name" value="CYTOCHROME P450 CYP749A22-LIKE"/>
    <property type="match status" value="1"/>
</dbReference>
<dbReference type="GO" id="GO:0005506">
    <property type="term" value="F:iron ion binding"/>
    <property type="evidence" value="ECO:0007669"/>
    <property type="project" value="InterPro"/>
</dbReference>
<evidence type="ECO:0000256" key="3">
    <source>
        <dbReference type="ARBA" id="ARBA00022617"/>
    </source>
</evidence>
<dbReference type="PROSITE" id="PS00086">
    <property type="entry name" value="CYTOCHROME_P450"/>
    <property type="match status" value="1"/>
</dbReference>
<dbReference type="PRINTS" id="PR00463">
    <property type="entry name" value="EP450I"/>
</dbReference>
<evidence type="ECO:0000313" key="13">
    <source>
        <dbReference type="EMBL" id="KAK9932727.1"/>
    </source>
</evidence>
<name>A0AAW1X7T8_RUBAR</name>